<dbReference type="HOGENOM" id="CLU_057180_0_0_7"/>
<proteinExistence type="inferred from homology"/>
<evidence type="ECO:0000313" key="10">
    <source>
        <dbReference type="EMBL" id="ACY15261.1"/>
    </source>
</evidence>
<dbReference type="Pfam" id="PF01121">
    <property type="entry name" value="CoaE"/>
    <property type="match status" value="1"/>
</dbReference>
<dbReference type="SUPFAM" id="SSF52540">
    <property type="entry name" value="P-loop containing nucleoside triphosphate hydrolases"/>
    <property type="match status" value="1"/>
</dbReference>
<evidence type="ECO:0000256" key="6">
    <source>
        <dbReference type="ARBA" id="ARBA00022840"/>
    </source>
</evidence>
<dbReference type="FunFam" id="3.40.50.300:FF:000991">
    <property type="entry name" value="Dephospho-CoA kinase"/>
    <property type="match status" value="1"/>
</dbReference>
<evidence type="ECO:0000256" key="3">
    <source>
        <dbReference type="ARBA" id="ARBA00022679"/>
    </source>
</evidence>
<dbReference type="InterPro" id="IPR001977">
    <property type="entry name" value="Depp_CoAkinase"/>
</dbReference>
<evidence type="ECO:0000256" key="1">
    <source>
        <dbReference type="ARBA" id="ARBA00009018"/>
    </source>
</evidence>
<evidence type="ECO:0000256" key="4">
    <source>
        <dbReference type="ARBA" id="ARBA00022741"/>
    </source>
</evidence>
<dbReference type="GO" id="GO:0015937">
    <property type="term" value="P:coenzyme A biosynthetic process"/>
    <property type="evidence" value="ECO:0007669"/>
    <property type="project" value="UniProtKB-UniRule"/>
</dbReference>
<dbReference type="KEGG" id="hoh:Hoch_2732"/>
<dbReference type="eggNOG" id="COG0237">
    <property type="taxonomic scope" value="Bacteria"/>
</dbReference>
<comment type="subcellular location">
    <subcellularLocation>
        <location evidence="8">Cytoplasm</location>
    </subcellularLocation>
</comment>
<dbReference type="UniPathway" id="UPA00241">
    <property type="reaction ID" value="UER00356"/>
</dbReference>
<evidence type="ECO:0000256" key="7">
    <source>
        <dbReference type="ARBA" id="ARBA00022993"/>
    </source>
</evidence>
<evidence type="ECO:0000256" key="2">
    <source>
        <dbReference type="ARBA" id="ARBA00022490"/>
    </source>
</evidence>
<feature type="binding site" evidence="8">
    <location>
        <begin position="18"/>
        <end position="23"/>
    </location>
    <ligand>
        <name>ATP</name>
        <dbReference type="ChEBI" id="CHEBI:30616"/>
    </ligand>
</feature>
<dbReference type="PANTHER" id="PTHR10695">
    <property type="entry name" value="DEPHOSPHO-COA KINASE-RELATED"/>
    <property type="match status" value="1"/>
</dbReference>
<comment type="catalytic activity">
    <reaction evidence="8">
        <text>3'-dephospho-CoA + ATP = ADP + CoA + H(+)</text>
        <dbReference type="Rhea" id="RHEA:18245"/>
        <dbReference type="ChEBI" id="CHEBI:15378"/>
        <dbReference type="ChEBI" id="CHEBI:30616"/>
        <dbReference type="ChEBI" id="CHEBI:57287"/>
        <dbReference type="ChEBI" id="CHEBI:57328"/>
        <dbReference type="ChEBI" id="CHEBI:456216"/>
        <dbReference type="EC" id="2.7.1.24"/>
    </reaction>
</comment>
<dbReference type="GO" id="GO:0005524">
    <property type="term" value="F:ATP binding"/>
    <property type="evidence" value="ECO:0007669"/>
    <property type="project" value="UniProtKB-UniRule"/>
</dbReference>
<evidence type="ECO:0000313" key="11">
    <source>
        <dbReference type="Proteomes" id="UP000001880"/>
    </source>
</evidence>
<comment type="function">
    <text evidence="8">Catalyzes the phosphorylation of the 3'-hydroxyl group of dephosphocoenzyme A to form coenzyme A.</text>
</comment>
<comment type="similarity">
    <text evidence="1 8">Belongs to the CoaE family.</text>
</comment>
<comment type="pathway">
    <text evidence="8">Cofactor biosynthesis; coenzyme A biosynthesis; CoA from (R)-pantothenate: step 5/5.</text>
</comment>
<gene>
    <name evidence="8" type="primary">coaE</name>
    <name evidence="10" type="ordered locus">Hoch_2732</name>
</gene>
<dbReference type="OrthoDB" id="9812943at2"/>
<evidence type="ECO:0000256" key="5">
    <source>
        <dbReference type="ARBA" id="ARBA00022777"/>
    </source>
</evidence>
<dbReference type="RefSeq" id="WP_012827869.1">
    <property type="nucleotide sequence ID" value="NC_013440.1"/>
</dbReference>
<dbReference type="CDD" id="cd02022">
    <property type="entry name" value="DPCK"/>
    <property type="match status" value="1"/>
</dbReference>
<dbReference type="InterPro" id="IPR027417">
    <property type="entry name" value="P-loop_NTPase"/>
</dbReference>
<dbReference type="HAMAP" id="MF_00376">
    <property type="entry name" value="Dephospho_CoA_kinase"/>
    <property type="match status" value="1"/>
</dbReference>
<keyword evidence="7 8" id="KW-0173">Coenzyme A biosynthesis</keyword>
<organism evidence="10 11">
    <name type="scientific">Haliangium ochraceum (strain DSM 14365 / JCM 11303 / SMP-2)</name>
    <dbReference type="NCBI Taxonomy" id="502025"/>
    <lineage>
        <taxon>Bacteria</taxon>
        <taxon>Pseudomonadati</taxon>
        <taxon>Myxococcota</taxon>
        <taxon>Polyangia</taxon>
        <taxon>Haliangiales</taxon>
        <taxon>Kofleriaceae</taxon>
        <taxon>Haliangium</taxon>
    </lineage>
</organism>
<reference evidence="10 11" key="1">
    <citation type="journal article" date="2010" name="Stand. Genomic Sci.">
        <title>Complete genome sequence of Haliangium ochraceum type strain (SMP-2).</title>
        <authorList>
            <consortium name="US DOE Joint Genome Institute (JGI-PGF)"/>
            <person name="Ivanova N."/>
            <person name="Daum C."/>
            <person name="Lang E."/>
            <person name="Abt B."/>
            <person name="Kopitz M."/>
            <person name="Saunders E."/>
            <person name="Lapidus A."/>
            <person name="Lucas S."/>
            <person name="Glavina Del Rio T."/>
            <person name="Nolan M."/>
            <person name="Tice H."/>
            <person name="Copeland A."/>
            <person name="Cheng J.F."/>
            <person name="Chen F."/>
            <person name="Bruce D."/>
            <person name="Goodwin L."/>
            <person name="Pitluck S."/>
            <person name="Mavromatis K."/>
            <person name="Pati A."/>
            <person name="Mikhailova N."/>
            <person name="Chen A."/>
            <person name="Palaniappan K."/>
            <person name="Land M."/>
            <person name="Hauser L."/>
            <person name="Chang Y.J."/>
            <person name="Jeffries C.D."/>
            <person name="Detter J.C."/>
            <person name="Brettin T."/>
            <person name="Rohde M."/>
            <person name="Goker M."/>
            <person name="Bristow J."/>
            <person name="Markowitz V."/>
            <person name="Eisen J.A."/>
            <person name="Hugenholtz P."/>
            <person name="Kyrpides N.C."/>
            <person name="Klenk H.P."/>
        </authorList>
    </citation>
    <scope>NUCLEOTIDE SEQUENCE [LARGE SCALE GENOMIC DNA]</scope>
    <source>
        <strain evidence="11">DSM 14365 / CIP 107738 / JCM 11303 / AJ 13395 / SMP-2</strain>
    </source>
</reference>
<dbReference type="AlphaFoldDB" id="D0LN84"/>
<keyword evidence="5 8" id="KW-0418">Kinase</keyword>
<dbReference type="PANTHER" id="PTHR10695:SF46">
    <property type="entry name" value="BIFUNCTIONAL COENZYME A SYNTHASE-RELATED"/>
    <property type="match status" value="1"/>
</dbReference>
<dbReference type="NCBIfam" id="TIGR00152">
    <property type="entry name" value="dephospho-CoA kinase"/>
    <property type="match status" value="1"/>
</dbReference>
<sequence>MSTRADSARIIGLTGGIASGKSTVSAMLNALGARIVDADQLARDVVAPGTPALADIAARFGPEVLTAEGTLDRKALGALVFDDADARAALNRITHPRIAAASQAAIAALMAEGVDPVIYDAALIVENKLYTWMHGLIVVALAPEQQMARLMARDNIDEAAARARLAAQLPLADKIAVADYVIDNGGTRADTEAQVRALWQRLTAPQPSNDSDDDDSSETEP</sequence>
<evidence type="ECO:0000256" key="9">
    <source>
        <dbReference type="NCBIfam" id="TIGR00152"/>
    </source>
</evidence>
<dbReference type="PROSITE" id="PS51219">
    <property type="entry name" value="DPCK"/>
    <property type="match status" value="1"/>
</dbReference>
<keyword evidence="3 8" id="KW-0808">Transferase</keyword>
<dbReference type="EMBL" id="CP001804">
    <property type="protein sequence ID" value="ACY15261.1"/>
    <property type="molecule type" value="Genomic_DNA"/>
</dbReference>
<dbReference type="GO" id="GO:0004140">
    <property type="term" value="F:dephospho-CoA kinase activity"/>
    <property type="evidence" value="ECO:0007669"/>
    <property type="project" value="UniProtKB-UniRule"/>
</dbReference>
<name>D0LN84_HALO1</name>
<dbReference type="EC" id="2.7.1.24" evidence="8 9"/>
<accession>D0LN84</accession>
<protein>
    <recommendedName>
        <fullName evidence="8 9">Dephospho-CoA kinase</fullName>
        <ecNumber evidence="8 9">2.7.1.24</ecNumber>
    </recommendedName>
    <alternativeName>
        <fullName evidence="8">Dephosphocoenzyme A kinase</fullName>
    </alternativeName>
</protein>
<dbReference type="STRING" id="502025.Hoch_2732"/>
<keyword evidence="2 8" id="KW-0963">Cytoplasm</keyword>
<dbReference type="GO" id="GO:0005737">
    <property type="term" value="C:cytoplasm"/>
    <property type="evidence" value="ECO:0007669"/>
    <property type="project" value="UniProtKB-SubCell"/>
</dbReference>
<dbReference type="Proteomes" id="UP000001880">
    <property type="component" value="Chromosome"/>
</dbReference>
<evidence type="ECO:0000256" key="8">
    <source>
        <dbReference type="HAMAP-Rule" id="MF_00376"/>
    </source>
</evidence>
<keyword evidence="4 8" id="KW-0547">Nucleotide-binding</keyword>
<keyword evidence="6 8" id="KW-0067">ATP-binding</keyword>
<dbReference type="Gene3D" id="3.40.50.300">
    <property type="entry name" value="P-loop containing nucleotide triphosphate hydrolases"/>
    <property type="match status" value="1"/>
</dbReference>
<keyword evidence="11" id="KW-1185">Reference proteome</keyword>